<proteinExistence type="predicted"/>
<dbReference type="AlphaFoldDB" id="A0AAN6EVB4"/>
<evidence type="ECO:0000313" key="2">
    <source>
        <dbReference type="EMBL" id="KAJ8991374.1"/>
    </source>
</evidence>
<evidence type="ECO:0000256" key="1">
    <source>
        <dbReference type="SAM" id="MobiDB-lite"/>
    </source>
</evidence>
<feature type="region of interest" description="Disordered" evidence="1">
    <location>
        <begin position="87"/>
        <end position="152"/>
    </location>
</feature>
<feature type="compositionally biased region" description="Pro residues" evidence="1">
    <location>
        <begin position="273"/>
        <end position="290"/>
    </location>
</feature>
<comment type="caution">
    <text evidence="2">The sequence shown here is derived from an EMBL/GenBank/DDBJ whole genome shotgun (WGS) entry which is preliminary data.</text>
</comment>
<feature type="compositionally biased region" description="Pro residues" evidence="1">
    <location>
        <begin position="250"/>
        <end position="263"/>
    </location>
</feature>
<sequence>MPNKKSKSSASKGRTAGHSSSSAAPSQPVAPSSSSSAPAAQSEEFKAKNARAKALIMSTLAPGSEPWKIAESLELASDIWKALEEKYAPKERGSGSGGVTNTNTGTSSGPSSGPSSGKTGVASRSNTADGGDKKEINKKLPPPPVSSSDFIGDWVEGKPLDKYLDLYKSDILAKAKSDLGKVIATANVKLGAQSPHNIRPDQLPVPDNAFVLARLKELLAMKQAPGYPQSGLPTNLKTAHSTPQAVPKAAPSPRPAPPAPPAPSTESASPAQPAQPAPPTLSAPPIPPSTHSPQWIASPVRHDSYLSESQALTFASGDLERKKQIQAAATKVLMQKLPTRDLRFLWALLYGGDDAPWPGSWSTVIPGVTQAAAQLKDLKV</sequence>
<feature type="region of interest" description="Disordered" evidence="1">
    <location>
        <begin position="1"/>
        <end position="48"/>
    </location>
</feature>
<dbReference type="EMBL" id="JAJGCB010000008">
    <property type="protein sequence ID" value="KAJ8991374.1"/>
    <property type="molecule type" value="Genomic_DNA"/>
</dbReference>
<feature type="compositionally biased region" description="Low complexity" evidence="1">
    <location>
        <begin position="99"/>
        <end position="121"/>
    </location>
</feature>
<name>A0AAN6EVB4_EXODE</name>
<reference evidence="2" key="1">
    <citation type="submission" date="2023-01" db="EMBL/GenBank/DDBJ databases">
        <title>Exophiala dermititidis isolated from Cystic Fibrosis Patient.</title>
        <authorList>
            <person name="Kurbessoian T."/>
            <person name="Crocker A."/>
            <person name="Murante D."/>
            <person name="Hogan D.A."/>
            <person name="Stajich J.E."/>
        </authorList>
    </citation>
    <scope>NUCLEOTIDE SEQUENCE</scope>
    <source>
        <strain evidence="2">Ex8</strain>
    </source>
</reference>
<organism evidence="2 3">
    <name type="scientific">Exophiala dermatitidis</name>
    <name type="common">Black yeast-like fungus</name>
    <name type="synonym">Wangiella dermatitidis</name>
    <dbReference type="NCBI Taxonomy" id="5970"/>
    <lineage>
        <taxon>Eukaryota</taxon>
        <taxon>Fungi</taxon>
        <taxon>Dikarya</taxon>
        <taxon>Ascomycota</taxon>
        <taxon>Pezizomycotina</taxon>
        <taxon>Eurotiomycetes</taxon>
        <taxon>Chaetothyriomycetidae</taxon>
        <taxon>Chaetothyriales</taxon>
        <taxon>Herpotrichiellaceae</taxon>
        <taxon>Exophiala</taxon>
    </lineage>
</organism>
<dbReference type="Proteomes" id="UP001161757">
    <property type="component" value="Unassembled WGS sequence"/>
</dbReference>
<feature type="region of interest" description="Disordered" evidence="1">
    <location>
        <begin position="226"/>
        <end position="296"/>
    </location>
</feature>
<protein>
    <submittedName>
        <fullName evidence="2">Uncharacterized protein</fullName>
    </submittedName>
</protein>
<feature type="compositionally biased region" description="Polar residues" evidence="1">
    <location>
        <begin position="231"/>
        <end position="244"/>
    </location>
</feature>
<gene>
    <name evidence="2" type="ORF">HRR80_004715</name>
</gene>
<feature type="compositionally biased region" description="Low complexity" evidence="1">
    <location>
        <begin position="19"/>
        <end position="42"/>
    </location>
</feature>
<evidence type="ECO:0000313" key="3">
    <source>
        <dbReference type="Proteomes" id="UP001161757"/>
    </source>
</evidence>
<accession>A0AAN6EVB4</accession>